<evidence type="ECO:0000313" key="2">
    <source>
        <dbReference type="EMBL" id="NNG35639.1"/>
    </source>
</evidence>
<reference evidence="2 3" key="1">
    <citation type="submission" date="2020-05" db="EMBL/GenBank/DDBJ databases">
        <title>Nakamurella sp. DB0629 isolated from air conditioner.</title>
        <authorList>
            <person name="Kim D.H."/>
            <person name="Kim D.-U."/>
        </authorList>
    </citation>
    <scope>NUCLEOTIDE SEQUENCE [LARGE SCALE GENOMIC DNA]</scope>
    <source>
        <strain evidence="2 3">DB0629</strain>
    </source>
</reference>
<dbReference type="InterPro" id="IPR007214">
    <property type="entry name" value="YbaK/aa-tRNA-synth-assoc-dom"/>
</dbReference>
<organism evidence="2 3">
    <name type="scientific">Nakamurella aerolata</name>
    <dbReference type="NCBI Taxonomy" id="1656892"/>
    <lineage>
        <taxon>Bacteria</taxon>
        <taxon>Bacillati</taxon>
        <taxon>Actinomycetota</taxon>
        <taxon>Actinomycetes</taxon>
        <taxon>Nakamurellales</taxon>
        <taxon>Nakamurellaceae</taxon>
        <taxon>Nakamurella</taxon>
    </lineage>
</organism>
<dbReference type="InterPro" id="IPR036754">
    <property type="entry name" value="YbaK/aa-tRNA-synt-asso_dom_sf"/>
</dbReference>
<comment type="caution">
    <text evidence="2">The sequence shown here is derived from an EMBL/GenBank/DDBJ whole genome shotgun (WGS) entry which is preliminary data.</text>
</comment>
<keyword evidence="3" id="KW-1185">Reference proteome</keyword>
<dbReference type="GO" id="GO:0002161">
    <property type="term" value="F:aminoacyl-tRNA deacylase activity"/>
    <property type="evidence" value="ECO:0007669"/>
    <property type="project" value="InterPro"/>
</dbReference>
<evidence type="ECO:0000313" key="3">
    <source>
        <dbReference type="Proteomes" id="UP000562984"/>
    </source>
</evidence>
<evidence type="ECO:0000259" key="1">
    <source>
        <dbReference type="Pfam" id="PF04073"/>
    </source>
</evidence>
<dbReference type="EMBL" id="JABEND010000003">
    <property type="protein sequence ID" value="NNG35639.1"/>
    <property type="molecule type" value="Genomic_DNA"/>
</dbReference>
<dbReference type="RefSeq" id="WP_171199297.1">
    <property type="nucleotide sequence ID" value="NZ_JABEND010000003.1"/>
</dbReference>
<feature type="domain" description="YbaK/aminoacyl-tRNA synthetase-associated" evidence="1">
    <location>
        <begin position="30"/>
        <end position="147"/>
    </location>
</feature>
<dbReference type="AlphaFoldDB" id="A0A849A4Z3"/>
<dbReference type="Proteomes" id="UP000562984">
    <property type="component" value="Unassembled WGS sequence"/>
</dbReference>
<name>A0A849A4Z3_9ACTN</name>
<sequence length="158" mass="16490">MSELSRSAQRVADALAGKGIDAEVRVLPDSARTARDAAAALGCEVSQIVKSLVFRDIDNDRPVLVLAAGPDRVDEGKLAELVGGPIEQAKATWVKQRTGFAVGGVPPLAHTEPLSPFVDANLLRHNTVWAAAGTPHAVFPADPKQLVAATDGTVVNLV</sequence>
<dbReference type="PANTHER" id="PTHR30411:SF1">
    <property type="entry name" value="CYTOPLASMIC PROTEIN"/>
    <property type="match status" value="1"/>
</dbReference>
<protein>
    <submittedName>
        <fullName evidence="2">YbaK/EbsC family protein</fullName>
    </submittedName>
</protein>
<dbReference type="SUPFAM" id="SSF55826">
    <property type="entry name" value="YbaK/ProRS associated domain"/>
    <property type="match status" value="1"/>
</dbReference>
<gene>
    <name evidence="2" type="ORF">HKD39_07910</name>
</gene>
<dbReference type="Gene3D" id="3.90.960.10">
    <property type="entry name" value="YbaK/aminoacyl-tRNA synthetase-associated domain"/>
    <property type="match status" value="1"/>
</dbReference>
<dbReference type="CDD" id="cd04333">
    <property type="entry name" value="ProX_deacylase"/>
    <property type="match status" value="1"/>
</dbReference>
<accession>A0A849A4Z3</accession>
<dbReference type="PANTHER" id="PTHR30411">
    <property type="entry name" value="CYTOPLASMIC PROTEIN"/>
    <property type="match status" value="1"/>
</dbReference>
<proteinExistence type="predicted"/>
<dbReference type="Pfam" id="PF04073">
    <property type="entry name" value="tRNA_edit"/>
    <property type="match status" value="1"/>
</dbReference>